<dbReference type="InterPro" id="IPR036188">
    <property type="entry name" value="FAD/NAD-bd_sf"/>
</dbReference>
<organism evidence="4 5">
    <name type="scientific">Yanshouia hominis</name>
    <dbReference type="NCBI Taxonomy" id="2763673"/>
    <lineage>
        <taxon>Bacteria</taxon>
        <taxon>Bacillati</taxon>
        <taxon>Bacillota</taxon>
        <taxon>Clostridia</taxon>
        <taxon>Eubacteriales</taxon>
        <taxon>Oscillospiraceae</taxon>
        <taxon>Yanshouia</taxon>
    </lineage>
</organism>
<comment type="caution">
    <text evidence="4">The sequence shown here is derived from an EMBL/GenBank/DDBJ whole genome shotgun (WGS) entry which is preliminary data.</text>
</comment>
<keyword evidence="5" id="KW-1185">Reference proteome</keyword>
<dbReference type="RefSeq" id="WP_262399543.1">
    <property type="nucleotide sequence ID" value="NZ_JACRTB010000007.1"/>
</dbReference>
<sequence length="288" mass="29547">MPDVIIIGLGPAGASAAIYLCRANRRALLVGKDFGALQKAEKIENYFGLEEPISGEALAHRGLEQARSLGAEILFSEALDLSWEPDGFRLLTGEGEASAPCVILATGASRRTLPIPGLAALEGHGVSYCAVCDAFFYRGRSVGVLGAGDYALHEAAHLLPVAGGVTLFTNGAPVPEGMDPRLSAVTEPLASLVGEEQLSSVRLADGREVPVEGLFVALGSAGAGDFARKLGAEVKNGSIVVDDSMQTAVPGLFAAGDCTGGLLQVSTAVGDGARAAMGVLRYLREAGK</sequence>
<dbReference type="SUPFAM" id="SSF51905">
    <property type="entry name" value="FAD/NAD(P)-binding domain"/>
    <property type="match status" value="1"/>
</dbReference>
<dbReference type="Gene3D" id="3.50.50.60">
    <property type="entry name" value="FAD/NAD(P)-binding domain"/>
    <property type="match status" value="2"/>
</dbReference>
<proteinExistence type="predicted"/>
<dbReference type="Pfam" id="PF07992">
    <property type="entry name" value="Pyr_redox_2"/>
    <property type="match status" value="1"/>
</dbReference>
<dbReference type="PRINTS" id="PR00469">
    <property type="entry name" value="PNDRDTASEII"/>
</dbReference>
<evidence type="ECO:0000313" key="5">
    <source>
        <dbReference type="Proteomes" id="UP000658131"/>
    </source>
</evidence>
<evidence type="ECO:0000256" key="2">
    <source>
        <dbReference type="ARBA" id="ARBA00023002"/>
    </source>
</evidence>
<dbReference type="PANTHER" id="PTHR48105">
    <property type="entry name" value="THIOREDOXIN REDUCTASE 1-RELATED-RELATED"/>
    <property type="match status" value="1"/>
</dbReference>
<dbReference type="PRINTS" id="PR00368">
    <property type="entry name" value="FADPNR"/>
</dbReference>
<protein>
    <submittedName>
        <fullName evidence="4">FAD-dependent oxidoreductase</fullName>
    </submittedName>
</protein>
<reference evidence="4 5" key="1">
    <citation type="submission" date="2020-08" db="EMBL/GenBank/DDBJ databases">
        <title>Genome public.</title>
        <authorList>
            <person name="Liu C."/>
            <person name="Sun Q."/>
        </authorList>
    </citation>
    <scope>NUCLEOTIDE SEQUENCE [LARGE SCALE GENOMIC DNA]</scope>
    <source>
        <strain evidence="4 5">BX1</strain>
    </source>
</reference>
<evidence type="ECO:0000256" key="1">
    <source>
        <dbReference type="ARBA" id="ARBA00022630"/>
    </source>
</evidence>
<keyword evidence="1" id="KW-0285">Flavoprotein</keyword>
<evidence type="ECO:0000259" key="3">
    <source>
        <dbReference type="Pfam" id="PF07992"/>
    </source>
</evidence>
<dbReference type="Proteomes" id="UP000658131">
    <property type="component" value="Unassembled WGS sequence"/>
</dbReference>
<feature type="domain" description="FAD/NAD(P)-binding" evidence="3">
    <location>
        <begin position="3"/>
        <end position="272"/>
    </location>
</feature>
<keyword evidence="2" id="KW-0560">Oxidoreductase</keyword>
<dbReference type="InterPro" id="IPR023753">
    <property type="entry name" value="FAD/NAD-binding_dom"/>
</dbReference>
<evidence type="ECO:0000313" key="4">
    <source>
        <dbReference type="EMBL" id="MBC8575979.1"/>
    </source>
</evidence>
<name>A0ABR7NHU0_9FIRM</name>
<accession>A0ABR7NHU0</accession>
<dbReference type="EMBL" id="JACRTB010000007">
    <property type="protein sequence ID" value="MBC8575979.1"/>
    <property type="molecule type" value="Genomic_DNA"/>
</dbReference>
<dbReference type="InterPro" id="IPR050097">
    <property type="entry name" value="Ferredoxin-NADP_redctase_2"/>
</dbReference>
<gene>
    <name evidence="4" type="ORF">H8717_06065</name>
</gene>